<evidence type="ECO:0000259" key="1">
    <source>
        <dbReference type="Pfam" id="PF17919"/>
    </source>
</evidence>
<sequence>MGLPQIIAISAHLWQRKQTDKLKEEDKSAPDLLQWTPLGEEAFTALKQALASTPALGRPDYKKPIILYHRELQGVASGVRTQPFSDKQRPVGYYSALLDPVAQGMPTCLRPVASAAYPCGASG</sequence>
<name>A0AAV7U089_PLEWA</name>
<feature type="domain" description="Reverse transcriptase/retrotransposon-derived protein RNase H-like" evidence="1">
    <location>
        <begin position="35"/>
        <end position="109"/>
    </location>
</feature>
<protein>
    <recommendedName>
        <fullName evidence="1">Reverse transcriptase/retrotransposon-derived protein RNase H-like domain-containing protein</fullName>
    </recommendedName>
</protein>
<organism evidence="2 3">
    <name type="scientific">Pleurodeles waltl</name>
    <name type="common">Iberian ribbed newt</name>
    <dbReference type="NCBI Taxonomy" id="8319"/>
    <lineage>
        <taxon>Eukaryota</taxon>
        <taxon>Metazoa</taxon>
        <taxon>Chordata</taxon>
        <taxon>Craniata</taxon>
        <taxon>Vertebrata</taxon>
        <taxon>Euteleostomi</taxon>
        <taxon>Amphibia</taxon>
        <taxon>Batrachia</taxon>
        <taxon>Caudata</taxon>
        <taxon>Salamandroidea</taxon>
        <taxon>Salamandridae</taxon>
        <taxon>Pleurodelinae</taxon>
        <taxon>Pleurodeles</taxon>
    </lineage>
</organism>
<dbReference type="Proteomes" id="UP001066276">
    <property type="component" value="Chromosome 3_2"/>
</dbReference>
<dbReference type="PANTHER" id="PTHR33064">
    <property type="entry name" value="POL PROTEIN"/>
    <property type="match status" value="1"/>
</dbReference>
<dbReference type="InterPro" id="IPR041577">
    <property type="entry name" value="RT_RNaseH_2"/>
</dbReference>
<keyword evidence="3" id="KW-1185">Reference proteome</keyword>
<dbReference type="AlphaFoldDB" id="A0AAV7U089"/>
<evidence type="ECO:0000313" key="3">
    <source>
        <dbReference type="Proteomes" id="UP001066276"/>
    </source>
</evidence>
<dbReference type="EMBL" id="JANPWB010000006">
    <property type="protein sequence ID" value="KAJ1182322.1"/>
    <property type="molecule type" value="Genomic_DNA"/>
</dbReference>
<dbReference type="PANTHER" id="PTHR33064:SF37">
    <property type="entry name" value="RIBONUCLEASE H"/>
    <property type="match status" value="1"/>
</dbReference>
<dbReference type="SUPFAM" id="SSF56672">
    <property type="entry name" value="DNA/RNA polymerases"/>
    <property type="match status" value="1"/>
</dbReference>
<dbReference type="InterPro" id="IPR043502">
    <property type="entry name" value="DNA/RNA_pol_sf"/>
</dbReference>
<reference evidence="2" key="1">
    <citation type="journal article" date="2022" name="bioRxiv">
        <title>Sequencing and chromosome-scale assembly of the giantPleurodeles waltlgenome.</title>
        <authorList>
            <person name="Brown T."/>
            <person name="Elewa A."/>
            <person name="Iarovenko S."/>
            <person name="Subramanian E."/>
            <person name="Araus A.J."/>
            <person name="Petzold A."/>
            <person name="Susuki M."/>
            <person name="Suzuki K.-i.T."/>
            <person name="Hayashi T."/>
            <person name="Toyoda A."/>
            <person name="Oliveira C."/>
            <person name="Osipova E."/>
            <person name="Leigh N.D."/>
            <person name="Simon A."/>
            <person name="Yun M.H."/>
        </authorList>
    </citation>
    <scope>NUCLEOTIDE SEQUENCE</scope>
    <source>
        <strain evidence="2">20211129_DDA</strain>
        <tissue evidence="2">Liver</tissue>
    </source>
</reference>
<comment type="caution">
    <text evidence="2">The sequence shown here is derived from an EMBL/GenBank/DDBJ whole genome shotgun (WGS) entry which is preliminary data.</text>
</comment>
<dbReference type="Gene3D" id="3.10.20.370">
    <property type="match status" value="1"/>
</dbReference>
<evidence type="ECO:0000313" key="2">
    <source>
        <dbReference type="EMBL" id="KAJ1182322.1"/>
    </source>
</evidence>
<proteinExistence type="predicted"/>
<dbReference type="Pfam" id="PF17919">
    <property type="entry name" value="RT_RNaseH_2"/>
    <property type="match status" value="1"/>
</dbReference>
<dbReference type="InterPro" id="IPR051320">
    <property type="entry name" value="Viral_Replic_Matur_Polypro"/>
</dbReference>
<accession>A0AAV7U089</accession>
<gene>
    <name evidence="2" type="ORF">NDU88_007514</name>
</gene>